<dbReference type="CDD" id="cd00205">
    <property type="entry name" value="rhv_like"/>
    <property type="match status" value="1"/>
</dbReference>
<evidence type="ECO:0000259" key="23">
    <source>
        <dbReference type="PROSITE" id="PS51218"/>
    </source>
</evidence>
<dbReference type="GO" id="GO:0006351">
    <property type="term" value="P:DNA-templated transcription"/>
    <property type="evidence" value="ECO:0007669"/>
    <property type="project" value="InterPro"/>
</dbReference>
<organism evidence="25">
    <name type="scientific">Soybean thrips iflavirus 1</name>
    <dbReference type="NCBI Taxonomy" id="2797872"/>
    <lineage>
        <taxon>Viruses</taxon>
        <taxon>Riboviria</taxon>
        <taxon>Orthornavirae</taxon>
        <taxon>Pisuviricota</taxon>
        <taxon>Pisoniviricetes</taxon>
        <taxon>Picornavirales</taxon>
        <taxon>Iflaviridae</taxon>
        <taxon>Iflavirus</taxon>
    </lineage>
</organism>
<evidence type="ECO:0000256" key="12">
    <source>
        <dbReference type="ARBA" id="ARBA00022741"/>
    </source>
</evidence>
<keyword evidence="10" id="KW-0808">Transferase</keyword>
<dbReference type="PROSITE" id="PS51218">
    <property type="entry name" value="SF3_HELICASE_2"/>
    <property type="match status" value="1"/>
</dbReference>
<dbReference type="SUPFAM" id="SSF56672">
    <property type="entry name" value="DNA/RNA polymerases"/>
    <property type="match status" value="1"/>
</dbReference>
<evidence type="ECO:0000256" key="3">
    <source>
        <dbReference type="ARBA" id="ARBA00004551"/>
    </source>
</evidence>
<dbReference type="InterPro" id="IPR029053">
    <property type="entry name" value="Viral_coat"/>
</dbReference>
<dbReference type="SUPFAM" id="SSF50494">
    <property type="entry name" value="Trypsin-like serine proteases"/>
    <property type="match status" value="1"/>
</dbReference>
<dbReference type="Pfam" id="PF08762">
    <property type="entry name" value="CRPV_capsid"/>
    <property type="match status" value="1"/>
</dbReference>
<evidence type="ECO:0000256" key="21">
    <source>
        <dbReference type="ARBA" id="ARBA00023200"/>
    </source>
</evidence>
<dbReference type="GO" id="GO:0003724">
    <property type="term" value="F:RNA helicase activity"/>
    <property type="evidence" value="ECO:0007669"/>
    <property type="project" value="InterPro"/>
</dbReference>
<keyword evidence="9" id="KW-0645">Protease</keyword>
<dbReference type="GO" id="GO:0003723">
    <property type="term" value="F:RNA binding"/>
    <property type="evidence" value="ECO:0007669"/>
    <property type="project" value="InterPro"/>
</dbReference>
<dbReference type="Pfam" id="PF00910">
    <property type="entry name" value="RNA_helicase"/>
    <property type="match status" value="1"/>
</dbReference>
<name>A0A7T7WLU2_9VIRU</name>
<evidence type="ECO:0000256" key="10">
    <source>
        <dbReference type="ARBA" id="ARBA00022679"/>
    </source>
</evidence>
<dbReference type="InterPro" id="IPR033703">
    <property type="entry name" value="Rhv-like"/>
</dbReference>
<keyword evidence="7" id="KW-0597">Phosphoprotein</keyword>
<evidence type="ECO:0000256" key="17">
    <source>
        <dbReference type="ARBA" id="ARBA00022844"/>
    </source>
</evidence>
<feature type="domain" description="SF3 helicase" evidence="23">
    <location>
        <begin position="1637"/>
        <end position="1808"/>
    </location>
</feature>
<feature type="compositionally biased region" description="Low complexity" evidence="22">
    <location>
        <begin position="2030"/>
        <end position="2044"/>
    </location>
</feature>
<dbReference type="Gene3D" id="3.30.70.270">
    <property type="match status" value="1"/>
</dbReference>
<accession>A0A7T7WLU2</accession>
<dbReference type="InterPro" id="IPR044067">
    <property type="entry name" value="PCV_3C_PRO"/>
</dbReference>
<dbReference type="CDD" id="cd23169">
    <property type="entry name" value="ps-ssRNAv-Picornavirales"/>
    <property type="match status" value="1"/>
</dbReference>
<evidence type="ECO:0000256" key="4">
    <source>
        <dbReference type="ARBA" id="ARBA00020107"/>
    </source>
</evidence>
<evidence type="ECO:0000256" key="7">
    <source>
        <dbReference type="ARBA" id="ARBA00022553"/>
    </source>
</evidence>
<evidence type="ECO:0000256" key="14">
    <source>
        <dbReference type="ARBA" id="ARBA00022806"/>
    </source>
</evidence>
<evidence type="ECO:0000259" key="24">
    <source>
        <dbReference type="PROSITE" id="PS51874"/>
    </source>
</evidence>
<protein>
    <recommendedName>
        <fullName evidence="4">Genome polyprotein</fullName>
    </recommendedName>
</protein>
<evidence type="ECO:0000313" key="25">
    <source>
        <dbReference type="EMBL" id="QQN90110.1"/>
    </source>
</evidence>
<evidence type="ECO:0000256" key="19">
    <source>
        <dbReference type="ARBA" id="ARBA00022953"/>
    </source>
</evidence>
<dbReference type="Pfam" id="PF00680">
    <property type="entry name" value="RdRP_1"/>
    <property type="match status" value="1"/>
</dbReference>
<dbReference type="GO" id="GO:0003968">
    <property type="term" value="F:RNA-directed RNA polymerase activity"/>
    <property type="evidence" value="ECO:0007669"/>
    <property type="project" value="UniProtKB-KW"/>
</dbReference>
<keyword evidence="20" id="KW-0472">Membrane</keyword>
<keyword evidence="19" id="KW-0693">Viral RNA replication</keyword>
<evidence type="ECO:0000256" key="16">
    <source>
        <dbReference type="ARBA" id="ARBA00022840"/>
    </source>
</evidence>
<evidence type="ECO:0000256" key="22">
    <source>
        <dbReference type="SAM" id="MobiDB-lite"/>
    </source>
</evidence>
<evidence type="ECO:0000256" key="18">
    <source>
        <dbReference type="ARBA" id="ARBA00022870"/>
    </source>
</evidence>
<dbReference type="InterPro" id="IPR001205">
    <property type="entry name" value="RNA-dir_pol_C"/>
</dbReference>
<feature type="region of interest" description="Disordered" evidence="22">
    <location>
        <begin position="2026"/>
        <end position="2047"/>
    </location>
</feature>
<dbReference type="PROSITE" id="PS51874">
    <property type="entry name" value="PCV_3C_PRO"/>
    <property type="match status" value="1"/>
</dbReference>
<dbReference type="InterPro" id="IPR043504">
    <property type="entry name" value="Peptidase_S1_PA_chymotrypsin"/>
</dbReference>
<keyword evidence="11" id="KW-0548">Nucleotidyltransferase</keyword>
<dbReference type="InterPro" id="IPR009003">
    <property type="entry name" value="Peptidase_S1_PA"/>
</dbReference>
<keyword evidence="15" id="KW-0788">Thiol protease</keyword>
<dbReference type="InterPro" id="IPR043128">
    <property type="entry name" value="Rev_trsase/Diguanyl_cyclase"/>
</dbReference>
<keyword evidence="18" id="KW-1043">Host membrane</keyword>
<proteinExistence type="predicted"/>
<dbReference type="InterPro" id="IPR014759">
    <property type="entry name" value="Helicase_SF3_ssRNA_vir"/>
</dbReference>
<evidence type="ECO:0000256" key="15">
    <source>
        <dbReference type="ARBA" id="ARBA00022807"/>
    </source>
</evidence>
<keyword evidence="13" id="KW-0378">Hydrolase</keyword>
<comment type="subcellular location">
    <subcellularLocation>
        <location evidence="1">Host cytoplasm</location>
    </subcellularLocation>
    <subcellularLocation>
        <location evidence="3">Host membrane</location>
    </subcellularLocation>
    <subcellularLocation>
        <location evidence="2">Virion</location>
    </subcellularLocation>
</comment>
<dbReference type="InterPro" id="IPR000199">
    <property type="entry name" value="Peptidase_C3A/C3B_picornavir"/>
</dbReference>
<sequence>MYNVNATPKKQKNAMKEESMLHKDVPYEPFETESHPEITSVRWNGLTTSAYRLKSGRNITSSKLLILRENVPDVVKVDIKIKPKKLRFLGCRNVRFSELSKAFQAMEPKEKEQFFLQASTEQQQFLAPKFCKDCQPFLMKGNKPRKNCRHIRRNFFTPHCVHLVLDKMAKLARARDSNRLSINIKGRENKVVNRALKIYNQELNRREHEEHIVLRRHLDQQQLMLEEMLARNVEQRLKQRKLMIEERAKFLLSKEEDALLAMGGWAPPKEQGSRLHWAEFFRRRSLQAKLRFIIEYLQMERTGVKMTDARIAHLLVKAESDMQPLPQAQYQMDSGNETLADNNPPVEKSEGNVNIQLAEEVKVPVVEQPDRMDMFTHKEAQNDFTTYTSRLSHLGDFTWSTSGIKLGFGPDKETRKDFSINVFGDVYKRLQKVNSPLVRPLKHFRFGKFDLEFTFKISSTIMQAGTLLVALTYFGDKLESTKLLEPTESAQHPLVNAAILSQRPFELLKAHDTTEVTIRVPFRHWQTMLSLTQTQTDFGNWNYAKINVTVLNSLMVAGADCQSSVLHGQIYVRMVNSTFTGMIPQATNEMLSAAAFLLASRYLPDPNNDLPGSYENSVRIQPTMSQSFAHGRSNLDHREILRLDPCGNTPHPEKPDDFSAEYIKQVPGLLTVVDWKQSDTNSKILFKTECTPLLEKSNYLEMPYQSVQKQSATAYVMPPVAVWASDKMAFTGGLVFTFDICTTKFSAGMLEVIYVPGELPQNFETTDVSAYMHCVLDIKEQKTYHVATPSIINQPAWYRRYAGFEYGEDYVSPGYIVVRVRQALAATCNVVPSDAKINIFVRGDSNLQCHVLTAPVVEPYYYLEYGLKSIATLKHPDAGIGTWAQSFAKLTVVLGEKTFNSDYYQPVLRYGNVTGGVNTAVLPKLLKFGVYRANVKLTYHGNSTDFSCDMYLVTQTTYDSYVYVLPLPLEKVDVETLNSLKTEFEGKGLPSLERVATVLGTMSYNKHGNQYIRKLNDYTPDKYVDNLILQPVIMWETKAKLRTTREKLSSGSDLEYEMVEAQGFPESEVVRMVPAVNGDDRSIFGEKPVNIKDACRRKQFLKMITVNGNVNHFIADEIIPVCVNYLNTHVNLDTKLQCSNINLYGSGFLSFRGSLVFTILPLKRVNGLLGVQHVPDIRKLLVEHHNAVTTGTVASEVLLQPGYAQHWVDMNINGNLTVEVPFYRNTRWMFAPKTRDLSAIEEIAQCNGALKIFSTSVESVQCGVWYSFGDDASFSYFQGFPPMKFVSNSAVPLMPSAKNQIMDDLQQKLVDRMDSVVNNVIPASHAIQTVAADACNVLEPLSNEIPKLLESTNATLGSMKDATDKIGASAESIAQACTNITSDVPSMLMTFLEASRSKISEIFDLLANFAHVLVDIKNWKHWAIFLVSILVKWGVCAQTSIMKLTEALTEVIRNRFCLGSTNTTPSSNPFEDGYVEPDIPHAKYQMDVDWVTVGALIISGISARSEIKNKYWYMGSLPKLALATKSTAVGFKWVKELFSIIFNFVNSCIDGLVLAFNPDAKLLKISELEQFNLHEWYQVSLCYTNPYNFDRIKINPDKVGEVDKLVMYGQNMIGVVDKLKVDAKVNSLLLSQLTALIKVRDKLRSEYAYGPSLEPFCVWVSGQAGVGKTYVQEHFLMNLLTSQNIDVSGRDMIYTVPSTAEHWERCDNQPVCVYDDFLVYKDDQTSRDIYGTFLALVNKAPFSPPIAECEGKKKLYNPDIVWINANWGDGVDEVSSAVQDKAAFHRRRHVVISASLDTFFSRPRHLGDDISFEAFAEDCYSKFAEIDPLVYEECVRRKYYVEGKEEIIVPPSPHLAFNLYTCVGEEDYVPLNETPLNSLQAAEILNQMFDTHRKKMYAMLERGRGIQEGFKDTSISVIPKISIGSSGKTSKVVLEVGDCKLRMTEVVLVSKPNPVVQEKIESFVPKLHMGELPEFSATATIEQIEAFKEHESTIKDIFIASGVSEQKFNSVKDKCKALGSSIKKVFNQGPGDPSTSSSSDYSVVEPDDDEEVQKERWLKIYHRYNDEGIRIPEEDLTFYCDNYERFEPLVNPIDIHDTEVRKAAFERNKIVMMEQHQKLIRAFDDDTDKMFAAIDQIRLATVDPRVKNQLDSMCYHEYFNPNAGYELGYYYWRANINGKNSNIVMSDQPCPLKNTSSCPWQSESKFRTDNHQWGILNSHIVSSVINVNADEDEIKRMPYYFKETYKRLVKDAKVVKEAQDSWSGTVRKFVLKDVPEWLRTIYNFIRKHFATILAVVGIICTVIGTGINMVQVTRNSKEINLASHVGLQKSRMTPEQLDRYRQAYSGLVTSIQTHDSNMRKHCNDTLATLLLELNGVIGTAGTQIINSGSQQQTRTKLTNRSSTGLKLGRMQGINEPAVEGIKKKLLRNTLWLYGSPKGSPLESTEGVAMRCMGLAEHWAIMPLHYLQWWKDADKDKYELRLMYGDVSIEFPDDWIITKEIPNSGLVLFQTPRTIPAFQDILRYIPFTLEDFDKIDLTSVTLVETLEGNAMNQYHGSSQVTLVSAEGDTPSQKPMIVQAAFEYNIRTLPGTCGSILMCGESLIGMHIAGHMVPRPHGYASALIGDELYDILGWDPKKKKVFRYCELSGDEELDSYIYGKVRPRKGTLPIGTLSKDRRELSIFIPNKTQWQKSIIHGVFPSRKSPAVLSQRDPRIQGAFSPLVEAINKHGLVPKLFPRESFEIAKHYWTTKHILLMKPTKRQPRKLTLEEAICGISGLNYYDKIEFNSSEGWPFCKVRPPGVSGKKWLFETKIEDNQLKLVGINPLLKMQIKNHDEDSRENILDFCVVVDMLKDELKSNDKVLLPGKTRCFSGASVDEVIRFKQYYQDYVAYYMSYRFHNSSAIGMSCVGHEPTVLVNHMIRKGFTKHCCGDYSDFGPAFDANCGAVFYDIAVEWYDMYTPKSLKTENFEGDQIARKNLRESFVNPKHLAVDTIYQTMCGMSSGCPATAPCNTDVNKMYIAIAWLEITGTDLQTFEDNVVLMCYGDDIWFTVSDEYCEIFNNETLHHFFKRFRIKYTDNTKSSTEIRKYCSLEEVEFLKRKFIPHPKRRGEWLAALDKVSIEECANWIQKDASDLEKTAQVVESAMELAYSHGPSYYKHVCKTLIAAWTQVLNAPGLKIRSWEELDKIFYGEIVGETQSYDSAWSLPEEAPEYTFFDTSKLSGARLVPQHVTPRGDTKKAEIAPSLALS</sequence>
<dbReference type="Pfam" id="PF00548">
    <property type="entry name" value="Peptidase_C3"/>
    <property type="match status" value="1"/>
</dbReference>
<evidence type="ECO:0000256" key="9">
    <source>
        <dbReference type="ARBA" id="ARBA00022670"/>
    </source>
</evidence>
<keyword evidence="12" id="KW-0547">Nucleotide-binding</keyword>
<keyword evidence="14" id="KW-0347">Helicase</keyword>
<keyword evidence="17" id="KW-0946">Virion</keyword>
<evidence type="ECO:0000256" key="2">
    <source>
        <dbReference type="ARBA" id="ARBA00004328"/>
    </source>
</evidence>
<dbReference type="EMBL" id="MT195546">
    <property type="protein sequence ID" value="QQN90110.1"/>
    <property type="molecule type" value="Genomic_RNA"/>
</dbReference>
<evidence type="ECO:0000256" key="5">
    <source>
        <dbReference type="ARBA" id="ARBA00022484"/>
    </source>
</evidence>
<dbReference type="InterPro" id="IPR014872">
    <property type="entry name" value="Dicistrovirus_capsid-polyPr_C"/>
</dbReference>
<keyword evidence="6" id="KW-0191">Covalent protein-RNA linkage</keyword>
<evidence type="ECO:0000256" key="20">
    <source>
        <dbReference type="ARBA" id="ARBA00023136"/>
    </source>
</evidence>
<reference evidence="25" key="1">
    <citation type="journal article" date="2020" name="Viruses">
        <title>Soybean Thrips (Thysanoptera: Thripidae) Harbor Highly Diverse Populations of Arthropod, Fungal and Plant Viruses.</title>
        <authorList>
            <person name="Thekke-Veetil T."/>
            <person name="Lagos-Kutz D."/>
            <person name="McCoppin N.K."/>
            <person name="Hartman G.L."/>
            <person name="Ju H.K."/>
            <person name="Lim H.S."/>
            <person name="Domier L.L."/>
        </authorList>
    </citation>
    <scope>NUCLEOTIDE SEQUENCE</scope>
    <source>
        <strain evidence="25">STN1</strain>
    </source>
</reference>
<evidence type="ECO:0000256" key="8">
    <source>
        <dbReference type="ARBA" id="ARBA00022561"/>
    </source>
</evidence>
<dbReference type="InterPro" id="IPR000605">
    <property type="entry name" value="Helicase_SF3_ssDNA/RNA_vir"/>
</dbReference>
<evidence type="ECO:0000256" key="1">
    <source>
        <dbReference type="ARBA" id="ARBA00004192"/>
    </source>
</evidence>
<evidence type="ECO:0000256" key="11">
    <source>
        <dbReference type="ARBA" id="ARBA00022695"/>
    </source>
</evidence>
<dbReference type="Gene3D" id="2.60.120.20">
    <property type="match status" value="3"/>
</dbReference>
<dbReference type="GO" id="GO:0004197">
    <property type="term" value="F:cysteine-type endopeptidase activity"/>
    <property type="evidence" value="ECO:0007669"/>
    <property type="project" value="InterPro"/>
</dbReference>
<dbReference type="Gene3D" id="1.20.960.20">
    <property type="match status" value="1"/>
</dbReference>
<evidence type="ECO:0000256" key="6">
    <source>
        <dbReference type="ARBA" id="ARBA00022520"/>
    </source>
</evidence>
<dbReference type="GO" id="GO:0005524">
    <property type="term" value="F:ATP binding"/>
    <property type="evidence" value="ECO:0007669"/>
    <property type="project" value="UniProtKB-KW"/>
</dbReference>
<feature type="domain" description="Peptidase C3" evidence="24">
    <location>
        <begin position="2416"/>
        <end position="2626"/>
    </location>
</feature>
<keyword evidence="5" id="KW-0696">RNA-directed RNA polymerase</keyword>
<keyword evidence="21" id="KW-1035">Host cytoplasm</keyword>
<dbReference type="Gene3D" id="2.40.10.10">
    <property type="entry name" value="Trypsin-like serine proteases"/>
    <property type="match status" value="1"/>
</dbReference>
<keyword evidence="8" id="KW-0167">Capsid protein</keyword>
<keyword evidence="16" id="KW-0067">ATP-binding</keyword>
<evidence type="ECO:0000256" key="13">
    <source>
        <dbReference type="ARBA" id="ARBA00022801"/>
    </source>
</evidence>
<dbReference type="GO" id="GO:0019028">
    <property type="term" value="C:viral capsid"/>
    <property type="evidence" value="ECO:0007669"/>
    <property type="project" value="UniProtKB-KW"/>
</dbReference>
<dbReference type="GO" id="GO:0006508">
    <property type="term" value="P:proteolysis"/>
    <property type="evidence" value="ECO:0007669"/>
    <property type="project" value="UniProtKB-KW"/>
</dbReference>
<dbReference type="SUPFAM" id="SSF88633">
    <property type="entry name" value="Positive stranded ssRNA viruses"/>
    <property type="match status" value="3"/>
</dbReference>
<dbReference type="InterPro" id="IPR043502">
    <property type="entry name" value="DNA/RNA_pol_sf"/>
</dbReference>